<dbReference type="Proteomes" id="UP000247371">
    <property type="component" value="Unassembled WGS sequence"/>
</dbReference>
<feature type="transmembrane region" description="Helical" evidence="1">
    <location>
        <begin position="357"/>
        <end position="375"/>
    </location>
</feature>
<dbReference type="EMBL" id="NKUB01000006">
    <property type="protein sequence ID" value="PYD69963.1"/>
    <property type="molecule type" value="Genomic_DNA"/>
</dbReference>
<accession>A0A2V4R5C3</accession>
<keyword evidence="1" id="KW-1133">Transmembrane helix</keyword>
<gene>
    <name evidence="2" type="ORF">CFR76_06610</name>
</gene>
<proteinExistence type="predicted"/>
<sequence length="382" mass="43845">MKRHFLDFKEYIDRNNLAFLVFIFTLCGLNFGFLSVLSLLSHSGGIVQATCQWDCRWYTGIVRHGYERLPNLHGHDGLTQANWAFFPLYPLVSQAVRMGLHISALWAELSVNLLLWPVLIYLCYQELAARAVELDRIGFALFCIIYPFNIWYTSQYSEAVYGVLLVGTLLLLRKNHMAWAALACFLLSLSRPTGFPAAVMIAGWWFFRRTGITPRTRSIDWGRMAVPAQESFLLVSAAGAGLSVFVIYLYHLMGDGFAFSHVEVGWEKHFSFFLTNFIGSFLQAKKIKLGIYFMASCYFIYGMLVKKWYLNFSIMAFIALMVGSTGLESIERYVFSNPLMIEFLAFLTLTQARIRRWSILTLLFALHIVVIELWFRGHIALI</sequence>
<evidence type="ECO:0000256" key="1">
    <source>
        <dbReference type="SAM" id="Phobius"/>
    </source>
</evidence>
<feature type="transmembrane region" description="Helical" evidence="1">
    <location>
        <begin position="232"/>
        <end position="250"/>
    </location>
</feature>
<evidence type="ECO:0000313" key="3">
    <source>
        <dbReference type="Proteomes" id="UP000247371"/>
    </source>
</evidence>
<dbReference type="AlphaFoldDB" id="A0A2V4R5C3"/>
<evidence type="ECO:0008006" key="4">
    <source>
        <dbReference type="Google" id="ProtNLM"/>
    </source>
</evidence>
<organism evidence="2 3">
    <name type="scientific">Komagataeibacter swingsii</name>
    <dbReference type="NCBI Taxonomy" id="215220"/>
    <lineage>
        <taxon>Bacteria</taxon>
        <taxon>Pseudomonadati</taxon>
        <taxon>Pseudomonadota</taxon>
        <taxon>Alphaproteobacteria</taxon>
        <taxon>Acetobacterales</taxon>
        <taxon>Acetobacteraceae</taxon>
        <taxon>Komagataeibacter</taxon>
    </lineage>
</organism>
<keyword evidence="3" id="KW-1185">Reference proteome</keyword>
<name>A0A2V4R5C3_9PROT</name>
<comment type="caution">
    <text evidence="2">The sequence shown here is derived from an EMBL/GenBank/DDBJ whole genome shotgun (WGS) entry which is preliminary data.</text>
</comment>
<reference evidence="2 3" key="1">
    <citation type="submission" date="2017-07" db="EMBL/GenBank/DDBJ databases">
        <title>A draft genome sequence of Komagataeibacter swingsii LMG 22125.</title>
        <authorList>
            <person name="Skraban J."/>
            <person name="Cleenwerck I."/>
            <person name="Vandamme P."/>
            <person name="Trcek J."/>
        </authorList>
    </citation>
    <scope>NUCLEOTIDE SEQUENCE [LARGE SCALE GENOMIC DNA]</scope>
    <source>
        <strain evidence="2 3">LMG 22125</strain>
    </source>
</reference>
<feature type="transmembrane region" description="Helical" evidence="1">
    <location>
        <begin position="136"/>
        <end position="157"/>
    </location>
</feature>
<feature type="transmembrane region" description="Helical" evidence="1">
    <location>
        <begin position="20"/>
        <end position="40"/>
    </location>
</feature>
<evidence type="ECO:0000313" key="2">
    <source>
        <dbReference type="EMBL" id="PYD69963.1"/>
    </source>
</evidence>
<keyword evidence="1" id="KW-0812">Transmembrane</keyword>
<keyword evidence="1" id="KW-0472">Membrane</keyword>
<feature type="transmembrane region" description="Helical" evidence="1">
    <location>
        <begin position="104"/>
        <end position="124"/>
    </location>
</feature>
<feature type="transmembrane region" description="Helical" evidence="1">
    <location>
        <begin position="177"/>
        <end position="207"/>
    </location>
</feature>
<protein>
    <recommendedName>
        <fullName evidence="4">Glycosyltransferase RgtA/B/C/D-like domain-containing protein</fullName>
    </recommendedName>
</protein>
<dbReference type="RefSeq" id="WP_110556421.1">
    <property type="nucleotide sequence ID" value="NZ_NKUB01000006.1"/>
</dbReference>
<feature type="transmembrane region" description="Helical" evidence="1">
    <location>
        <begin position="308"/>
        <end position="327"/>
    </location>
</feature>